<evidence type="ECO:0000313" key="2">
    <source>
        <dbReference type="EMBL" id="MFC5924159.1"/>
    </source>
</evidence>
<dbReference type="Pfam" id="PF13489">
    <property type="entry name" value="Methyltransf_23"/>
    <property type="match status" value="1"/>
</dbReference>
<gene>
    <name evidence="2" type="ORF">ACFQGL_12475</name>
</gene>
<reference evidence="3" key="1">
    <citation type="journal article" date="2019" name="Int. J. Syst. Evol. Microbiol.">
        <title>The Global Catalogue of Microorganisms (GCM) 10K type strain sequencing project: providing services to taxonomists for standard genome sequencing and annotation.</title>
        <authorList>
            <consortium name="The Broad Institute Genomics Platform"/>
            <consortium name="The Broad Institute Genome Sequencing Center for Infectious Disease"/>
            <person name="Wu L."/>
            <person name="Ma J."/>
        </authorList>
    </citation>
    <scope>NUCLEOTIDE SEQUENCE [LARGE SCALE GENOMIC DNA]</scope>
    <source>
        <strain evidence="3">CGMCC 4.7144</strain>
    </source>
</reference>
<protein>
    <submittedName>
        <fullName evidence="2">Class I SAM-dependent methyltransferase</fullName>
        <ecNumber evidence="2">2.1.1.222</ecNumber>
        <ecNumber evidence="2">2.1.1.64</ecNumber>
    </submittedName>
</protein>
<dbReference type="RefSeq" id="WP_377510281.1">
    <property type="nucleotide sequence ID" value="NZ_JBHSQS010000006.1"/>
</dbReference>
<organism evidence="2 3">
    <name type="scientific">Micromonospora vulcania</name>
    <dbReference type="NCBI Taxonomy" id="1441873"/>
    <lineage>
        <taxon>Bacteria</taxon>
        <taxon>Bacillati</taxon>
        <taxon>Actinomycetota</taxon>
        <taxon>Actinomycetes</taxon>
        <taxon>Micromonosporales</taxon>
        <taxon>Micromonosporaceae</taxon>
        <taxon>Micromonospora</taxon>
    </lineage>
</organism>
<dbReference type="PANTHER" id="PTHR43861">
    <property type="entry name" value="TRANS-ACONITATE 2-METHYLTRANSFERASE-RELATED"/>
    <property type="match status" value="1"/>
</dbReference>
<dbReference type="GO" id="GO:0061542">
    <property type="term" value="F:3-demethylubiquinol 3-O-methyltransferase activity"/>
    <property type="evidence" value="ECO:0007669"/>
    <property type="project" value="UniProtKB-EC"/>
</dbReference>
<dbReference type="GO" id="GO:0102208">
    <property type="term" value="F:2-polyprenyl-6-hydroxyphenol methylase activity"/>
    <property type="evidence" value="ECO:0007669"/>
    <property type="project" value="UniProtKB-EC"/>
</dbReference>
<dbReference type="SUPFAM" id="SSF53335">
    <property type="entry name" value="S-adenosyl-L-methionine-dependent methyltransferases"/>
    <property type="match status" value="1"/>
</dbReference>
<keyword evidence="1 2" id="KW-0808">Transferase</keyword>
<accession>A0ABW1H6P2</accession>
<dbReference type="PANTHER" id="PTHR43861:SF3">
    <property type="entry name" value="PUTATIVE (AFU_ORTHOLOGUE AFUA_2G14390)-RELATED"/>
    <property type="match status" value="1"/>
</dbReference>
<dbReference type="CDD" id="cd02440">
    <property type="entry name" value="AdoMet_MTases"/>
    <property type="match status" value="1"/>
</dbReference>
<dbReference type="Gene3D" id="3.40.50.150">
    <property type="entry name" value="Vaccinia Virus protein VP39"/>
    <property type="match status" value="1"/>
</dbReference>
<keyword evidence="3" id="KW-1185">Reference proteome</keyword>
<dbReference type="InterPro" id="IPR029063">
    <property type="entry name" value="SAM-dependent_MTases_sf"/>
</dbReference>
<sequence length="271" mass="29151">MTAATSDDTYTFDNGAPDAVPQMQALESFLDPITMRRLSRPVLQAGASCWEVGAGGGSMARRIARAVGDDGHVLATDIDPTHLVAEGNLHVRQHDVRTEAPPQDAFDLIHARLLLLHLPDRRRVLRTLVGALAPGGWLVVEEFDCTATPRVLTAPTDDAAKLFALVLDTMMGVLQEHGADLGWAQDVHTEMALAGLTDVDTITHSQSWAGGSTGASLYETNSRQLEPDLLAAGLSANQLNAFRRLVRDPGFAVMSYHFVSTRGRLPGPDGR</sequence>
<evidence type="ECO:0000313" key="3">
    <source>
        <dbReference type="Proteomes" id="UP001596226"/>
    </source>
</evidence>
<dbReference type="EC" id="2.1.1.222" evidence="2"/>
<dbReference type="GO" id="GO:0032259">
    <property type="term" value="P:methylation"/>
    <property type="evidence" value="ECO:0007669"/>
    <property type="project" value="UniProtKB-KW"/>
</dbReference>
<comment type="caution">
    <text evidence="2">The sequence shown here is derived from an EMBL/GenBank/DDBJ whole genome shotgun (WGS) entry which is preliminary data.</text>
</comment>
<dbReference type="EMBL" id="JBHSQS010000006">
    <property type="protein sequence ID" value="MFC5924159.1"/>
    <property type="molecule type" value="Genomic_DNA"/>
</dbReference>
<proteinExistence type="predicted"/>
<dbReference type="EC" id="2.1.1.64" evidence="2"/>
<evidence type="ECO:0000256" key="1">
    <source>
        <dbReference type="ARBA" id="ARBA00022679"/>
    </source>
</evidence>
<keyword evidence="2" id="KW-0489">Methyltransferase</keyword>
<name>A0ABW1H6P2_9ACTN</name>
<dbReference type="Proteomes" id="UP001596226">
    <property type="component" value="Unassembled WGS sequence"/>
</dbReference>